<dbReference type="Proteomes" id="UP000830835">
    <property type="component" value="Unassembled WGS sequence"/>
</dbReference>
<protein>
    <submittedName>
        <fullName evidence="1">DUF177 domain-containing protein</fullName>
    </submittedName>
</protein>
<dbReference type="InterPro" id="IPR003772">
    <property type="entry name" value="YceD"/>
</dbReference>
<keyword evidence="2" id="KW-1185">Reference proteome</keyword>
<gene>
    <name evidence="1" type="ORF">JX360_11845</name>
</gene>
<reference evidence="1" key="1">
    <citation type="submission" date="2021-02" db="EMBL/GenBank/DDBJ databases">
        <title>The CRISPR/cas machinery reduction and long-range gene transfer in the hot spring cyanobacterium Synechococcus.</title>
        <authorList>
            <person name="Dvorak P."/>
            <person name="Jahodarova E."/>
            <person name="Hasler P."/>
            <person name="Poulickova A."/>
        </authorList>
    </citation>
    <scope>NUCLEOTIDE SEQUENCE</scope>
    <source>
        <strain evidence="1">Rupite</strain>
    </source>
</reference>
<name>A0ABT0CCS6_THEVL</name>
<evidence type="ECO:0000313" key="2">
    <source>
        <dbReference type="Proteomes" id="UP000830835"/>
    </source>
</evidence>
<evidence type="ECO:0000313" key="1">
    <source>
        <dbReference type="EMBL" id="MCJ2543589.1"/>
    </source>
</evidence>
<proteinExistence type="predicted"/>
<sequence length="171" mass="19641">MLKPIRLSDLRQLPQHTQELEFKQFFQGFESLTPVEGSLQVSHRGHFLEASAQAQTIVTLTCHRCLQQFNHRLNVEFEEIILIRDPSPEPLPLELELKDEELLESLPPSGELDVEDWIYQHLHLEMPRQLPCRPDCEGIVVETPQEQVDPRWAALGALAARLQQAPLKDSP</sequence>
<organism evidence="1 2">
    <name type="scientific">Thermostichus vulcanus str. 'Rupite'</name>
    <dbReference type="NCBI Taxonomy" id="2813851"/>
    <lineage>
        <taxon>Bacteria</taxon>
        <taxon>Bacillati</taxon>
        <taxon>Cyanobacteriota</taxon>
        <taxon>Cyanophyceae</taxon>
        <taxon>Thermostichales</taxon>
        <taxon>Thermostichaceae</taxon>
        <taxon>Thermostichus</taxon>
    </lineage>
</organism>
<dbReference type="Pfam" id="PF02620">
    <property type="entry name" value="YceD"/>
    <property type="match status" value="1"/>
</dbReference>
<comment type="caution">
    <text evidence="1">The sequence shown here is derived from an EMBL/GenBank/DDBJ whole genome shotgun (WGS) entry which is preliminary data.</text>
</comment>
<accession>A0ABT0CCS6</accession>
<dbReference type="EMBL" id="JAFIRA010000032">
    <property type="protein sequence ID" value="MCJ2543589.1"/>
    <property type="molecule type" value="Genomic_DNA"/>
</dbReference>
<dbReference type="RefSeq" id="WP_244351117.1">
    <property type="nucleotide sequence ID" value="NZ_JAFIRA010000032.1"/>
</dbReference>